<proteinExistence type="inferred from homology"/>
<keyword evidence="4" id="KW-0813">Transport</keyword>
<dbReference type="OrthoDB" id="6344802at2759"/>
<evidence type="ECO:0000313" key="8">
    <source>
        <dbReference type="WBParaSite" id="nOo.2.0.1.t10558-RA"/>
    </source>
</evidence>
<dbReference type="Pfam" id="PF00042">
    <property type="entry name" value="Globin"/>
    <property type="match status" value="1"/>
</dbReference>
<evidence type="ECO:0000256" key="4">
    <source>
        <dbReference type="RuleBase" id="RU000356"/>
    </source>
</evidence>
<dbReference type="PANTHER" id="PTHR46458">
    <property type="entry name" value="BLR2807 PROTEIN"/>
    <property type="match status" value="1"/>
</dbReference>
<comment type="similarity">
    <text evidence="4">Belongs to the globin family.</text>
</comment>
<keyword evidence="2" id="KW-0479">Metal-binding</keyword>
<keyword evidence="1 4" id="KW-0349">Heme</keyword>
<dbReference type="GO" id="GO:0046872">
    <property type="term" value="F:metal ion binding"/>
    <property type="evidence" value="ECO:0007669"/>
    <property type="project" value="UniProtKB-KW"/>
</dbReference>
<evidence type="ECO:0000256" key="1">
    <source>
        <dbReference type="ARBA" id="ARBA00022617"/>
    </source>
</evidence>
<dbReference type="GO" id="GO:0019825">
    <property type="term" value="F:oxygen binding"/>
    <property type="evidence" value="ECO:0007669"/>
    <property type="project" value="InterPro"/>
</dbReference>
<organism evidence="8">
    <name type="scientific">Onchocerca ochengi</name>
    <name type="common">Filarial nematode worm</name>
    <dbReference type="NCBI Taxonomy" id="42157"/>
    <lineage>
        <taxon>Eukaryota</taxon>
        <taxon>Metazoa</taxon>
        <taxon>Ecdysozoa</taxon>
        <taxon>Nematoda</taxon>
        <taxon>Chromadorea</taxon>
        <taxon>Rhabditida</taxon>
        <taxon>Spirurina</taxon>
        <taxon>Spiruromorpha</taxon>
        <taxon>Filarioidea</taxon>
        <taxon>Onchocercidae</taxon>
        <taxon>Onchocerca</taxon>
    </lineage>
</organism>
<dbReference type="GO" id="GO:0020037">
    <property type="term" value="F:heme binding"/>
    <property type="evidence" value="ECO:0007669"/>
    <property type="project" value="InterPro"/>
</dbReference>
<dbReference type="GO" id="GO:0005344">
    <property type="term" value="F:oxygen carrier activity"/>
    <property type="evidence" value="ECO:0007669"/>
    <property type="project" value="UniProtKB-KW"/>
</dbReference>
<gene>
    <name evidence="6" type="ORF">NOO_LOCUS10558</name>
</gene>
<keyword evidence="3" id="KW-0408">Iron</keyword>
<reference evidence="8" key="1">
    <citation type="submission" date="2016-06" db="UniProtKB">
        <authorList>
            <consortium name="WormBaseParasite"/>
        </authorList>
    </citation>
    <scope>IDENTIFICATION</scope>
</reference>
<protein>
    <submittedName>
        <fullName evidence="8">GLOBIN domain-containing protein</fullName>
    </submittedName>
</protein>
<evidence type="ECO:0000313" key="7">
    <source>
        <dbReference type="Proteomes" id="UP000271087"/>
    </source>
</evidence>
<evidence type="ECO:0000259" key="5">
    <source>
        <dbReference type="PROSITE" id="PS01033"/>
    </source>
</evidence>
<dbReference type="STRING" id="42157.A0A182EQZ3"/>
<evidence type="ECO:0000256" key="3">
    <source>
        <dbReference type="ARBA" id="ARBA00023004"/>
    </source>
</evidence>
<sequence length="200" mass="23185">MLCRCFCSKSASVNNCDIPMTPIIKAQNSGTKEDDPRIPLTQKQKYLLTKNWKGIDREVCAAGVEMFLKMLSTHPEYYKMFPFYNIATSSEEKKRMDDCLKAHGESVMKFLGQAISNIGNSDKFFELINENGRFHAHKKYFKPEMFWAMEEPFLYSVKLILGERYTDNMQSIYKTVIVIILSELEKGCQAELKSRKMIND</sequence>
<accession>A0A182EQZ3</accession>
<dbReference type="InterPro" id="IPR000971">
    <property type="entry name" value="Globin"/>
</dbReference>
<dbReference type="WBParaSite" id="nOo.2.0.1.t10558-RA">
    <property type="protein sequence ID" value="nOo.2.0.1.t10558-RA"/>
    <property type="gene ID" value="nOo.2.0.1.g10558"/>
</dbReference>
<dbReference type="InterPro" id="IPR050532">
    <property type="entry name" value="Globin-like_OT"/>
</dbReference>
<feature type="domain" description="Globin" evidence="5">
    <location>
        <begin position="39"/>
        <end position="189"/>
    </location>
</feature>
<dbReference type="InterPro" id="IPR012292">
    <property type="entry name" value="Globin/Proto"/>
</dbReference>
<keyword evidence="4" id="KW-0561">Oxygen transport</keyword>
<dbReference type="PROSITE" id="PS01033">
    <property type="entry name" value="GLOBIN"/>
    <property type="match status" value="1"/>
</dbReference>
<reference evidence="6 7" key="2">
    <citation type="submission" date="2018-08" db="EMBL/GenBank/DDBJ databases">
        <authorList>
            <person name="Laetsch R D."/>
            <person name="Stevens L."/>
            <person name="Kumar S."/>
            <person name="Blaxter L. M."/>
        </authorList>
    </citation>
    <scope>NUCLEOTIDE SEQUENCE [LARGE SCALE GENOMIC DNA]</scope>
</reference>
<evidence type="ECO:0000313" key="6">
    <source>
        <dbReference type="EMBL" id="VDM94285.1"/>
    </source>
</evidence>
<dbReference type="Gene3D" id="1.10.490.10">
    <property type="entry name" value="Globins"/>
    <property type="match status" value="1"/>
</dbReference>
<dbReference type="PANTHER" id="PTHR46458:SF5">
    <property type="entry name" value="GLOBIN FAMILY PROFILE DOMAIN-CONTAINING PROTEIN"/>
    <property type="match status" value="1"/>
</dbReference>
<dbReference type="EMBL" id="UYRW01006181">
    <property type="protein sequence ID" value="VDM94285.1"/>
    <property type="molecule type" value="Genomic_DNA"/>
</dbReference>
<dbReference type="InterPro" id="IPR009050">
    <property type="entry name" value="Globin-like_sf"/>
</dbReference>
<dbReference type="AlphaFoldDB" id="A0A182EQZ3"/>
<keyword evidence="7" id="KW-1185">Reference proteome</keyword>
<dbReference type="Proteomes" id="UP000271087">
    <property type="component" value="Unassembled WGS sequence"/>
</dbReference>
<evidence type="ECO:0000256" key="2">
    <source>
        <dbReference type="ARBA" id="ARBA00022723"/>
    </source>
</evidence>
<dbReference type="SUPFAM" id="SSF46458">
    <property type="entry name" value="Globin-like"/>
    <property type="match status" value="1"/>
</dbReference>
<name>A0A182EQZ3_ONCOC</name>